<evidence type="ECO:0000313" key="3">
    <source>
        <dbReference type="EMBL" id="GAB11805.1"/>
    </source>
</evidence>
<proteinExistence type="predicted"/>
<dbReference type="RefSeq" id="WP_007323879.1">
    <property type="nucleotide sequence ID" value="NZ_BAEE01000088.1"/>
</dbReference>
<organism evidence="3 4">
    <name type="scientific">Gordonia araii NBRC 100433</name>
    <dbReference type="NCBI Taxonomy" id="1073574"/>
    <lineage>
        <taxon>Bacteria</taxon>
        <taxon>Bacillati</taxon>
        <taxon>Actinomycetota</taxon>
        <taxon>Actinomycetes</taxon>
        <taxon>Mycobacteriales</taxon>
        <taxon>Gordoniaceae</taxon>
        <taxon>Gordonia</taxon>
    </lineage>
</organism>
<feature type="transmembrane region" description="Helical" evidence="2">
    <location>
        <begin position="117"/>
        <end position="137"/>
    </location>
</feature>
<gene>
    <name evidence="3" type="ORF">GOARA_088_00690</name>
</gene>
<accession>G7H7I0</accession>
<feature type="compositionally biased region" description="Low complexity" evidence="1">
    <location>
        <begin position="76"/>
        <end position="90"/>
    </location>
</feature>
<protein>
    <recommendedName>
        <fullName evidence="5">Mce-associated membrane protein</fullName>
    </recommendedName>
</protein>
<evidence type="ECO:0008006" key="5">
    <source>
        <dbReference type="Google" id="ProtNLM"/>
    </source>
</evidence>
<comment type="caution">
    <text evidence="3">The sequence shown here is derived from an EMBL/GenBank/DDBJ whole genome shotgun (WGS) entry which is preliminary data.</text>
</comment>
<feature type="region of interest" description="Disordered" evidence="1">
    <location>
        <begin position="1"/>
        <end position="115"/>
    </location>
</feature>
<sequence length="279" mass="28472">MSDLPPKKKRPRVAGQPRPGTGQTGREAASGKRPAAGSSRRAPIQRLGSSGGSASAKPVAPKTAPAKTAQKKKSASPKAAAKPVVSSAGDGKNGGKAGAVAKSAPTRRPTGEASSRGPAILAGLGALALLVGLLGLWHPGAVDGRDKSFVDSNATSEVLGQTENAACAILGPRRGETVDKWIGTSRSVLVGAARAEWEKQLTTNRQMIEQTGQTNDCRIDAIGVRELTGAGDGSTGQVLGSLVISMDQGGMAAGSIVVGIQYQVVRQDGKWKISRVDAW</sequence>
<dbReference type="AlphaFoldDB" id="G7H7I0"/>
<keyword evidence="2" id="KW-1133">Transmembrane helix</keyword>
<keyword evidence="2" id="KW-0472">Membrane</keyword>
<dbReference type="STRING" id="1073574.GOARA_088_00690"/>
<keyword evidence="4" id="KW-1185">Reference proteome</keyword>
<evidence type="ECO:0000256" key="2">
    <source>
        <dbReference type="SAM" id="Phobius"/>
    </source>
</evidence>
<feature type="compositionally biased region" description="Low complexity" evidence="1">
    <location>
        <begin position="53"/>
        <end position="68"/>
    </location>
</feature>
<dbReference type="EMBL" id="BAEE01000088">
    <property type="protein sequence ID" value="GAB11805.1"/>
    <property type="molecule type" value="Genomic_DNA"/>
</dbReference>
<evidence type="ECO:0000313" key="4">
    <source>
        <dbReference type="Proteomes" id="UP000035088"/>
    </source>
</evidence>
<reference evidence="3 4" key="1">
    <citation type="submission" date="2011-11" db="EMBL/GenBank/DDBJ databases">
        <title>Whole genome shotgun sequence of Gordonia araii NBRC 100433.</title>
        <authorList>
            <person name="Yoshida Y."/>
            <person name="Hosoyama A."/>
            <person name="Tsuchikane K."/>
            <person name="Katsumata H."/>
            <person name="Yamazaki S."/>
            <person name="Fujita N."/>
        </authorList>
    </citation>
    <scope>NUCLEOTIDE SEQUENCE [LARGE SCALE GENOMIC DNA]</scope>
    <source>
        <strain evidence="3 4">NBRC 100433</strain>
    </source>
</reference>
<evidence type="ECO:0000256" key="1">
    <source>
        <dbReference type="SAM" id="MobiDB-lite"/>
    </source>
</evidence>
<dbReference type="OrthoDB" id="4374592at2"/>
<name>G7H7I0_9ACTN</name>
<dbReference type="Proteomes" id="UP000035088">
    <property type="component" value="Unassembled WGS sequence"/>
</dbReference>
<keyword evidence="2" id="KW-0812">Transmembrane</keyword>